<gene>
    <name evidence="4" type="primary">LOC107491745</name>
</gene>
<feature type="compositionally biased region" description="Polar residues" evidence="1">
    <location>
        <begin position="187"/>
        <end position="196"/>
    </location>
</feature>
<dbReference type="GeneID" id="107491745"/>
<evidence type="ECO:0000313" key="3">
    <source>
        <dbReference type="Proteomes" id="UP000515211"/>
    </source>
</evidence>
<dbReference type="RefSeq" id="XP_052118684.1">
    <property type="nucleotide sequence ID" value="XM_052262724.1"/>
</dbReference>
<feature type="compositionally biased region" description="Basic and acidic residues" evidence="1">
    <location>
        <begin position="197"/>
        <end position="209"/>
    </location>
</feature>
<dbReference type="InterPro" id="IPR057314">
    <property type="entry name" value="PUB2-4-like_N"/>
</dbReference>
<keyword evidence="3" id="KW-1185">Reference proteome</keyword>
<reference evidence="3" key="1">
    <citation type="journal article" date="2016" name="Nat. Genet.">
        <title>The genome sequences of Arachis duranensis and Arachis ipaensis, the diploid ancestors of cultivated peanut.</title>
        <authorList>
            <person name="Bertioli D.J."/>
            <person name="Cannon S.B."/>
            <person name="Froenicke L."/>
            <person name="Huang G."/>
            <person name="Farmer A.D."/>
            <person name="Cannon E.K."/>
            <person name="Liu X."/>
            <person name="Gao D."/>
            <person name="Clevenger J."/>
            <person name="Dash S."/>
            <person name="Ren L."/>
            <person name="Moretzsohn M.C."/>
            <person name="Shirasawa K."/>
            <person name="Huang W."/>
            <person name="Vidigal B."/>
            <person name="Abernathy B."/>
            <person name="Chu Y."/>
            <person name="Niederhuth C.E."/>
            <person name="Umale P."/>
            <person name="Araujo A.C."/>
            <person name="Kozik A."/>
            <person name="Kim K.D."/>
            <person name="Burow M.D."/>
            <person name="Varshney R.K."/>
            <person name="Wang X."/>
            <person name="Zhang X."/>
            <person name="Barkley N."/>
            <person name="Guimaraes P.M."/>
            <person name="Isobe S."/>
            <person name="Guo B."/>
            <person name="Liao B."/>
            <person name="Stalker H.T."/>
            <person name="Schmitz R.J."/>
            <person name="Scheffler B.E."/>
            <person name="Leal-Bertioli S.C."/>
            <person name="Xun X."/>
            <person name="Jackson S.A."/>
            <person name="Michelmore R."/>
            <person name="Ozias-Akins P."/>
        </authorList>
    </citation>
    <scope>NUCLEOTIDE SEQUENCE [LARGE SCALE GENOMIC DNA]</scope>
    <source>
        <strain evidence="3">cv. V14167</strain>
    </source>
</reference>
<evidence type="ECO:0000313" key="4">
    <source>
        <dbReference type="RefSeq" id="XP_052118684.1"/>
    </source>
</evidence>
<accession>A0A9C6WU61</accession>
<reference evidence="4" key="2">
    <citation type="submission" date="2025-08" db="UniProtKB">
        <authorList>
            <consortium name="RefSeq"/>
        </authorList>
    </citation>
    <scope>IDENTIFICATION</scope>
    <source>
        <tissue evidence="4">Whole plant</tissue>
    </source>
</reference>
<organism evidence="3 4">
    <name type="scientific">Arachis duranensis</name>
    <name type="common">Wild peanut</name>
    <dbReference type="NCBI Taxonomy" id="130453"/>
    <lineage>
        <taxon>Eukaryota</taxon>
        <taxon>Viridiplantae</taxon>
        <taxon>Streptophyta</taxon>
        <taxon>Embryophyta</taxon>
        <taxon>Tracheophyta</taxon>
        <taxon>Spermatophyta</taxon>
        <taxon>Magnoliopsida</taxon>
        <taxon>eudicotyledons</taxon>
        <taxon>Gunneridae</taxon>
        <taxon>Pentapetalae</taxon>
        <taxon>rosids</taxon>
        <taxon>fabids</taxon>
        <taxon>Fabales</taxon>
        <taxon>Fabaceae</taxon>
        <taxon>Papilionoideae</taxon>
        <taxon>50 kb inversion clade</taxon>
        <taxon>dalbergioids sensu lato</taxon>
        <taxon>Dalbergieae</taxon>
        <taxon>Pterocarpus clade</taxon>
        <taxon>Arachis</taxon>
    </lineage>
</organism>
<evidence type="ECO:0000259" key="2">
    <source>
        <dbReference type="Pfam" id="PF25240"/>
    </source>
</evidence>
<proteinExistence type="predicted"/>
<feature type="domain" description="PUB2-4-like N-terminal" evidence="2">
    <location>
        <begin position="28"/>
        <end position="121"/>
    </location>
</feature>
<evidence type="ECO:0000256" key="1">
    <source>
        <dbReference type="SAM" id="MobiDB-lite"/>
    </source>
</evidence>
<dbReference type="Proteomes" id="UP000515211">
    <property type="component" value="Chromosome 6"/>
</dbReference>
<dbReference type="Pfam" id="PF25240">
    <property type="entry name" value="PUB2_N"/>
    <property type="match status" value="1"/>
</dbReference>
<name>A0A9C6WU61_ARADU</name>
<protein>
    <submittedName>
        <fullName evidence="4">U-box domain-containing protein 2 isoform X2</fullName>
    </submittedName>
</protein>
<feature type="compositionally biased region" description="Polar residues" evidence="1">
    <location>
        <begin position="210"/>
        <end position="230"/>
    </location>
</feature>
<feature type="region of interest" description="Disordered" evidence="1">
    <location>
        <begin position="160"/>
        <end position="230"/>
    </location>
</feature>
<dbReference type="AlphaFoldDB" id="A0A9C6WU61"/>
<sequence length="230" mass="25668">MLKLLGLYSPVLIIHHFFASSNISGIMDISLLNVLSNGISSFLHPSFSGNMNSKPVSMYCQSAEQTLKLLKPIIDTTVHSDISADEELRKLFEELGQSVDELRELFENWHPLSSKFYFKLKASQQCLPDDMTSIIKEAINEQLEGEDSFSGVDNAQHVDPVRISDEESVDLVSQSSTSPSRREASNALRSEQSQNHVRTDSDSSEHSSENFHQGIQGDSNNPRKLCYSTS</sequence>